<dbReference type="RefSeq" id="WP_120205346.1">
    <property type="nucleotide sequence ID" value="NZ_CP032514.1"/>
</dbReference>
<evidence type="ECO:0000259" key="3">
    <source>
        <dbReference type="Pfam" id="PF13399"/>
    </source>
</evidence>
<dbReference type="Proteomes" id="UP000273001">
    <property type="component" value="Chromosome"/>
</dbReference>
<dbReference type="InterPro" id="IPR027381">
    <property type="entry name" value="LytR/CpsA/Psr_C"/>
</dbReference>
<name>A0ABN5PQ27_9ACTO</name>
<sequence>MSEYNYPEDEFDVSEDDAPVPVGVHRAQAPRWRGWVPLLAVIIVVPALAWGVVTLLGQRSEDGDSTGGAAVASGPADAGDDQAPSSDEADQETQDPGASQEATDDPTQAPTDASVDYTLGVTVYNGTTTSGLAGRSGDRLTNVGFVSVTVPEGIYQGSEPADTTVYYASPEDRDTAEAVGEQLGIDNVVEDAASASSNPIVIILREDFQE</sequence>
<evidence type="ECO:0000256" key="2">
    <source>
        <dbReference type="SAM" id="Phobius"/>
    </source>
</evidence>
<reference evidence="4 5" key="1">
    <citation type="submission" date="2018-09" db="EMBL/GenBank/DDBJ databases">
        <authorList>
            <person name="Li J."/>
        </authorList>
    </citation>
    <scope>NUCLEOTIDE SEQUENCE [LARGE SCALE GENOMIC DNA]</scope>
    <source>
        <strain evidence="4 5">2129</strain>
    </source>
</reference>
<feature type="domain" description="LytR/CpsA/Psr regulator C-terminal" evidence="3">
    <location>
        <begin position="120"/>
        <end position="208"/>
    </location>
</feature>
<evidence type="ECO:0000313" key="5">
    <source>
        <dbReference type="Proteomes" id="UP000273001"/>
    </source>
</evidence>
<keyword evidence="2" id="KW-0472">Membrane</keyword>
<proteinExistence type="predicted"/>
<dbReference type="Pfam" id="PF13399">
    <property type="entry name" value="LytR_C"/>
    <property type="match status" value="1"/>
</dbReference>
<protein>
    <submittedName>
        <fullName evidence="4">LytR family transcriptional regulator</fullName>
    </submittedName>
</protein>
<keyword evidence="2" id="KW-1133">Transmembrane helix</keyword>
<feature type="region of interest" description="Disordered" evidence="1">
    <location>
        <begin position="59"/>
        <end position="115"/>
    </location>
</feature>
<feature type="transmembrane region" description="Helical" evidence="2">
    <location>
        <begin position="35"/>
        <end position="56"/>
    </location>
</feature>
<keyword evidence="5" id="KW-1185">Reference proteome</keyword>
<gene>
    <name evidence="4" type="ORF">D5R93_11475</name>
</gene>
<feature type="compositionally biased region" description="Polar residues" evidence="1">
    <location>
        <begin position="94"/>
        <end position="111"/>
    </location>
</feature>
<dbReference type="Gene3D" id="3.30.70.2390">
    <property type="match status" value="1"/>
</dbReference>
<accession>A0ABN5PQ27</accession>
<organism evidence="4 5">
    <name type="scientific">Actinomyces lilanjuaniae</name>
    <dbReference type="NCBI Taxonomy" id="2321394"/>
    <lineage>
        <taxon>Bacteria</taxon>
        <taxon>Bacillati</taxon>
        <taxon>Actinomycetota</taxon>
        <taxon>Actinomycetes</taxon>
        <taxon>Actinomycetales</taxon>
        <taxon>Actinomycetaceae</taxon>
        <taxon>Actinomyces</taxon>
    </lineage>
</organism>
<dbReference type="EMBL" id="CP032514">
    <property type="protein sequence ID" value="AYD90462.1"/>
    <property type="molecule type" value="Genomic_DNA"/>
</dbReference>
<keyword evidence="2" id="KW-0812">Transmembrane</keyword>
<evidence type="ECO:0000313" key="4">
    <source>
        <dbReference type="EMBL" id="AYD90462.1"/>
    </source>
</evidence>
<evidence type="ECO:0000256" key="1">
    <source>
        <dbReference type="SAM" id="MobiDB-lite"/>
    </source>
</evidence>